<gene>
    <name evidence="1" type="ORF">RUN1985_v1_870005</name>
</gene>
<organism evidence="1">
    <name type="scientific">Ralstonia solanacearum</name>
    <name type="common">Pseudomonas solanacearum</name>
    <dbReference type="NCBI Taxonomy" id="305"/>
    <lineage>
        <taxon>Bacteria</taxon>
        <taxon>Pseudomonadati</taxon>
        <taxon>Pseudomonadota</taxon>
        <taxon>Betaproteobacteria</taxon>
        <taxon>Burkholderiales</taxon>
        <taxon>Burkholderiaceae</taxon>
        <taxon>Ralstonia</taxon>
        <taxon>Ralstonia solanacearum species complex</taxon>
    </lineage>
</organism>
<proteinExistence type="predicted"/>
<reference evidence="1" key="1">
    <citation type="submission" date="2015-10" db="EMBL/GenBank/DDBJ databases">
        <authorList>
            <person name="Gilbert D.G."/>
        </authorList>
    </citation>
    <scope>NUCLEOTIDE SEQUENCE</scope>
    <source>
        <strain evidence="1">Phyl III-seqv23</strain>
    </source>
</reference>
<protein>
    <submittedName>
        <fullName evidence="1">Uncharacterized protein</fullName>
    </submittedName>
</protein>
<accession>A0A0S4V9Z2</accession>
<sequence length="67" mass="7186">MNVQYAGYVDPSMLGSDAVPTFCMRATDLSLSLGRGCVRATPEPATAVGSPRHWRAVDAALYQPLFV</sequence>
<evidence type="ECO:0000313" key="1">
    <source>
        <dbReference type="EMBL" id="CUV31336.1"/>
    </source>
</evidence>
<name>A0A0S4V9Z2_RALSL</name>
<dbReference type="EMBL" id="LN899824">
    <property type="protein sequence ID" value="CUV31336.1"/>
    <property type="molecule type" value="Genomic_DNA"/>
</dbReference>
<dbReference type="AlphaFoldDB" id="A0A0S4V9Z2"/>